<dbReference type="Proteomes" id="UP000010366">
    <property type="component" value="Plasmid pCHA6605.01"/>
</dbReference>
<reference evidence="2 3" key="1">
    <citation type="submission" date="2012-05" db="EMBL/GenBank/DDBJ databases">
        <title>Noncontiguous Finished plasmid 1 of genome of Chamaesiphon sp. PCC 6605.</title>
        <authorList>
            <consortium name="US DOE Joint Genome Institute"/>
            <person name="Gugger M."/>
            <person name="Coursin T."/>
            <person name="Rippka R."/>
            <person name="Tandeau De Marsac N."/>
            <person name="Huntemann M."/>
            <person name="Wei C.-L."/>
            <person name="Han J."/>
            <person name="Detter J.C."/>
            <person name="Han C."/>
            <person name="Tapia R."/>
            <person name="Chen A."/>
            <person name="Kyrpides N."/>
            <person name="Mavromatis K."/>
            <person name="Markowitz V."/>
            <person name="Szeto E."/>
            <person name="Ivanova N."/>
            <person name="Pagani I."/>
            <person name="Pati A."/>
            <person name="Goodwin L."/>
            <person name="Nordberg H.P."/>
            <person name="Cantor M.N."/>
            <person name="Hua S.X."/>
            <person name="Woyke T."/>
            <person name="Kerfeld C.A."/>
        </authorList>
    </citation>
    <scope>NUCLEOTIDE SEQUENCE [LARGE SCALE GENOMIC DNA]</scope>
    <source>
        <strain evidence="3">ATCC 27169 / PCC 6605</strain>
        <plasmid evidence="3">Plasmid pCHA6605.01</plasmid>
    </source>
</reference>
<evidence type="ECO:0000256" key="1">
    <source>
        <dbReference type="SAM" id="MobiDB-lite"/>
    </source>
</evidence>
<proteinExistence type="predicted"/>
<evidence type="ECO:0000313" key="2">
    <source>
        <dbReference type="EMBL" id="AFY97179.1"/>
    </source>
</evidence>
<keyword evidence="3" id="KW-1185">Reference proteome</keyword>
<evidence type="ECO:0000313" key="3">
    <source>
        <dbReference type="Proteomes" id="UP000010366"/>
    </source>
</evidence>
<dbReference type="KEGG" id="cmp:Cha6605_6357"/>
<accession>K9USE0</accession>
<dbReference type="AlphaFoldDB" id="K9USE0"/>
<protein>
    <submittedName>
        <fullName evidence="2">Uncharacterized protein</fullName>
    </submittedName>
</protein>
<feature type="region of interest" description="Disordered" evidence="1">
    <location>
        <begin position="134"/>
        <end position="154"/>
    </location>
</feature>
<name>K9USE0_CHAP6</name>
<sequence>MVRPSIQVHVPCHSQILTKLWICVPENFKPKTAKIQITDSAEPTLSERDSAKPTLHTQTISAVISRRGQWLQIKLKQSIVPDTKLRIDFDRTNRNMLVRLPEYFVYGKSVNGQSSFVGRGYFDSAKPFLHRRGSANAQRLPVPDGRLSSMQRLR</sequence>
<dbReference type="HOGENOM" id="CLU_1701095_0_0_3"/>
<geneLocation type="plasmid" evidence="2 3">
    <name>pCHA6605.01</name>
</geneLocation>
<gene>
    <name evidence="2" type="ORF">Cha6605_6357</name>
</gene>
<dbReference type="RefSeq" id="WP_015329063.1">
    <property type="nucleotide sequence ID" value="NC_020053.1"/>
</dbReference>
<keyword evidence="2" id="KW-0614">Plasmid</keyword>
<dbReference type="EMBL" id="CP003601">
    <property type="protein sequence ID" value="AFY97179.1"/>
    <property type="molecule type" value="Genomic_DNA"/>
</dbReference>
<organism evidence="2 3">
    <name type="scientific">Chamaesiphon minutus (strain ATCC 27169 / PCC 6605)</name>
    <dbReference type="NCBI Taxonomy" id="1173020"/>
    <lineage>
        <taxon>Bacteria</taxon>
        <taxon>Bacillati</taxon>
        <taxon>Cyanobacteriota</taxon>
        <taxon>Cyanophyceae</taxon>
        <taxon>Gomontiellales</taxon>
        <taxon>Chamaesiphonaceae</taxon>
        <taxon>Chamaesiphon</taxon>
    </lineage>
</organism>